<dbReference type="InterPro" id="IPR036865">
    <property type="entry name" value="CRAL-TRIO_dom_sf"/>
</dbReference>
<dbReference type="PANTHER" id="PTHR46226">
    <property type="entry name" value="CRAL-TRIO DOMAIN-CONTAINING PROTEIN"/>
    <property type="match status" value="1"/>
</dbReference>
<dbReference type="Pfam" id="PF03765">
    <property type="entry name" value="CRAL_TRIO_N"/>
    <property type="match status" value="1"/>
</dbReference>
<protein>
    <recommendedName>
        <fullName evidence="1">CRAL-TRIO domain-containing protein</fullName>
    </recommendedName>
</protein>
<organism evidence="2 3">
    <name type="scientific">Kalanchoe fedtschenkoi</name>
    <name type="common">Lavender scallops</name>
    <name type="synonym">South American air plant</name>
    <dbReference type="NCBI Taxonomy" id="63787"/>
    <lineage>
        <taxon>Eukaryota</taxon>
        <taxon>Viridiplantae</taxon>
        <taxon>Streptophyta</taxon>
        <taxon>Embryophyta</taxon>
        <taxon>Tracheophyta</taxon>
        <taxon>Spermatophyta</taxon>
        <taxon>Magnoliopsida</taxon>
        <taxon>eudicotyledons</taxon>
        <taxon>Gunneridae</taxon>
        <taxon>Pentapetalae</taxon>
        <taxon>Saxifragales</taxon>
        <taxon>Crassulaceae</taxon>
        <taxon>Kalanchoe</taxon>
    </lineage>
</organism>
<evidence type="ECO:0000313" key="2">
    <source>
        <dbReference type="EnsemblPlants" id="Kaladp0048s0395.1.v1.1"/>
    </source>
</evidence>
<dbReference type="EnsemblPlants" id="Kaladp0048s0395.1.v1.1">
    <property type="protein sequence ID" value="Kaladp0048s0395.1.v1.1"/>
    <property type="gene ID" value="Kaladp0048s0395.v1.1"/>
</dbReference>
<dbReference type="Pfam" id="PF00650">
    <property type="entry name" value="CRAL_TRIO"/>
    <property type="match status" value="1"/>
</dbReference>
<dbReference type="CDD" id="cd00170">
    <property type="entry name" value="SEC14"/>
    <property type="match status" value="1"/>
</dbReference>
<dbReference type="PROSITE" id="PS50191">
    <property type="entry name" value="CRAL_TRIO"/>
    <property type="match status" value="1"/>
</dbReference>
<feature type="domain" description="CRAL-TRIO" evidence="1">
    <location>
        <begin position="79"/>
        <end position="239"/>
    </location>
</feature>
<dbReference type="Gramene" id="Kaladp0048s0395.1.v1.1">
    <property type="protein sequence ID" value="Kaladp0048s0395.1.v1.1"/>
    <property type="gene ID" value="Kaladp0048s0395.v1.1"/>
</dbReference>
<dbReference type="Proteomes" id="UP000594263">
    <property type="component" value="Unplaced"/>
</dbReference>
<dbReference type="InterPro" id="IPR036273">
    <property type="entry name" value="CRAL/TRIO_N_dom_sf"/>
</dbReference>
<name>A0A7N0TXU9_KALFE</name>
<evidence type="ECO:0000259" key="1">
    <source>
        <dbReference type="PROSITE" id="PS50191"/>
    </source>
</evidence>
<dbReference type="SMART" id="SM00516">
    <property type="entry name" value="SEC14"/>
    <property type="match status" value="1"/>
</dbReference>
<dbReference type="InterPro" id="IPR011074">
    <property type="entry name" value="CRAL/TRIO_N_dom"/>
</dbReference>
<keyword evidence="3" id="KW-1185">Reference proteome</keyword>
<dbReference type="PANTHER" id="PTHR46226:SF5">
    <property type="entry name" value="PHOSPHATIDYLINOSITOL_PHOSPHATIDYLCHOLINE TRANSFER PROTEIN SFH2"/>
    <property type="match status" value="1"/>
</dbReference>
<sequence>MGVAEQEAVKQLKLLVDAADEPLKITFQNMHQGYPIETLVRFLKARDWNIAKANKMIVDCLNWRLENGIDNILTKPIIPTDLYKSVRDSQLVGFSGYTRQGLPVIAIGVGLSTFDKQSVNYYVQSHIQMNEYRDRVLLPAAAKKCGKYVGTCVKVLDMTGLRLSALNNIKLLTVISSIDDLNYPEKTDTYYIVNAPYIFSACWKVVKPLLQERTRRKVQVLQGCGRDELLKIMDYASLPHFCKREGSGSSKHSSSGETDNCFSLDHPNHQQLYNYVKQQAAQIEPVAPLKQGSVHVKFPETDLECAKIAVTIESEVQKYEGQNGSGLCNSLHKLKVGDA</sequence>
<dbReference type="SMART" id="SM01100">
    <property type="entry name" value="CRAL_TRIO_N"/>
    <property type="match status" value="1"/>
</dbReference>
<evidence type="ECO:0000313" key="3">
    <source>
        <dbReference type="Proteomes" id="UP000594263"/>
    </source>
</evidence>
<proteinExistence type="predicted"/>
<accession>A0A7N0TXU9</accession>
<dbReference type="SUPFAM" id="SSF52087">
    <property type="entry name" value="CRAL/TRIO domain"/>
    <property type="match status" value="1"/>
</dbReference>
<dbReference type="Gene3D" id="3.40.525.10">
    <property type="entry name" value="CRAL-TRIO lipid binding domain"/>
    <property type="match status" value="1"/>
</dbReference>
<reference evidence="2" key="1">
    <citation type="submission" date="2021-01" db="UniProtKB">
        <authorList>
            <consortium name="EnsemblPlants"/>
        </authorList>
    </citation>
    <scope>IDENTIFICATION</scope>
</reference>
<dbReference type="InterPro" id="IPR001251">
    <property type="entry name" value="CRAL-TRIO_dom"/>
</dbReference>
<dbReference type="OMA" id="MVIITQD"/>
<dbReference type="AlphaFoldDB" id="A0A7N0TXU9"/>
<dbReference type="SUPFAM" id="SSF46938">
    <property type="entry name" value="CRAL/TRIO N-terminal domain"/>
    <property type="match status" value="1"/>
</dbReference>